<evidence type="ECO:0000313" key="5">
    <source>
        <dbReference type="EMBL" id="MFC6870615.1"/>
    </source>
</evidence>
<protein>
    <submittedName>
        <fullName evidence="5">CBS domain-containing protein</fullName>
    </submittedName>
</protein>
<evidence type="ECO:0000259" key="3">
    <source>
        <dbReference type="PROSITE" id="PS50914"/>
    </source>
</evidence>
<sequence length="265" mass="28837">MNAAEPTRSAWLDAMYRYLGAESYRTKDLAGNAPAAAPAARVDLGTVAAVMTPDPISVRLTTPYKEVASLLRDNDISAVPVLNAFREPVGVASEADLIAKHTYRPGQRKPFRFARKSYARWRKARARCAKDLMTSPVQTIDANVSLREAAEKLIDGNARRLFVTSDGLLTGVLARRDLLRVFVTSDEDLLTAVNERIARHRPWTNATEVCATVSLGVVTLLGSVPRRSDARRLGELASSVPGVVAVRNRLGHDVDDVRASATTST</sequence>
<dbReference type="InterPro" id="IPR007055">
    <property type="entry name" value="BON_dom"/>
</dbReference>
<dbReference type="Gene3D" id="3.10.580.10">
    <property type="entry name" value="CBS-domain"/>
    <property type="match status" value="1"/>
</dbReference>
<dbReference type="PANTHER" id="PTHR48108:SF26">
    <property type="entry name" value="CBS DOMAIN-CONTAINING PROTEIN DDB_G0289609"/>
    <property type="match status" value="1"/>
</dbReference>
<dbReference type="Pfam" id="PF04972">
    <property type="entry name" value="BON"/>
    <property type="match status" value="1"/>
</dbReference>
<dbReference type="PANTHER" id="PTHR48108">
    <property type="entry name" value="CBS DOMAIN-CONTAINING PROTEIN CBSX2, CHLOROPLASTIC"/>
    <property type="match status" value="1"/>
</dbReference>
<dbReference type="EMBL" id="JBHSXX010000001">
    <property type="protein sequence ID" value="MFC6870615.1"/>
    <property type="molecule type" value="Genomic_DNA"/>
</dbReference>
<dbReference type="RefSeq" id="WP_345404836.1">
    <property type="nucleotide sequence ID" value="NZ_BAABLA010000119.1"/>
</dbReference>
<dbReference type="InterPro" id="IPR046342">
    <property type="entry name" value="CBS_dom_sf"/>
</dbReference>
<dbReference type="Gene3D" id="3.30.1340.30">
    <property type="match status" value="1"/>
</dbReference>
<evidence type="ECO:0000256" key="2">
    <source>
        <dbReference type="PROSITE-ProRule" id="PRU00703"/>
    </source>
</evidence>
<dbReference type="InterPro" id="IPR000644">
    <property type="entry name" value="CBS_dom"/>
</dbReference>
<feature type="domain" description="CBS" evidence="4">
    <location>
        <begin position="51"/>
        <end position="108"/>
    </location>
</feature>
<dbReference type="Proteomes" id="UP001596337">
    <property type="component" value="Unassembled WGS sequence"/>
</dbReference>
<organism evidence="5 6">
    <name type="scientific">Haloechinothrix salitolerans</name>
    <dbReference type="NCBI Taxonomy" id="926830"/>
    <lineage>
        <taxon>Bacteria</taxon>
        <taxon>Bacillati</taxon>
        <taxon>Actinomycetota</taxon>
        <taxon>Actinomycetes</taxon>
        <taxon>Pseudonocardiales</taxon>
        <taxon>Pseudonocardiaceae</taxon>
        <taxon>Haloechinothrix</taxon>
    </lineage>
</organism>
<dbReference type="CDD" id="cd04586">
    <property type="entry name" value="CBS_pair_BON_assoc"/>
    <property type="match status" value="1"/>
</dbReference>
<accession>A0ABW2C8H5</accession>
<evidence type="ECO:0000259" key="4">
    <source>
        <dbReference type="PROSITE" id="PS51371"/>
    </source>
</evidence>
<name>A0ABW2C8H5_9PSEU</name>
<dbReference type="SUPFAM" id="SSF54631">
    <property type="entry name" value="CBS-domain pair"/>
    <property type="match status" value="1"/>
</dbReference>
<dbReference type="PROSITE" id="PS50914">
    <property type="entry name" value="BON"/>
    <property type="match status" value="1"/>
</dbReference>
<keyword evidence="2" id="KW-0129">CBS domain</keyword>
<comment type="caution">
    <text evidence="5">The sequence shown here is derived from an EMBL/GenBank/DDBJ whole genome shotgun (WGS) entry which is preliminary data.</text>
</comment>
<feature type="domain" description="BON" evidence="3">
    <location>
        <begin position="185"/>
        <end position="254"/>
    </location>
</feature>
<evidence type="ECO:0000313" key="6">
    <source>
        <dbReference type="Proteomes" id="UP001596337"/>
    </source>
</evidence>
<keyword evidence="1" id="KW-0677">Repeat</keyword>
<feature type="domain" description="CBS" evidence="4">
    <location>
        <begin position="133"/>
        <end position="189"/>
    </location>
</feature>
<keyword evidence="6" id="KW-1185">Reference proteome</keyword>
<gene>
    <name evidence="5" type="ORF">ACFQGD_26130</name>
</gene>
<dbReference type="Pfam" id="PF00571">
    <property type="entry name" value="CBS"/>
    <property type="match status" value="2"/>
</dbReference>
<dbReference type="SMART" id="SM00116">
    <property type="entry name" value="CBS"/>
    <property type="match status" value="2"/>
</dbReference>
<evidence type="ECO:0000256" key="1">
    <source>
        <dbReference type="ARBA" id="ARBA00022737"/>
    </source>
</evidence>
<reference evidence="6" key="1">
    <citation type="journal article" date="2019" name="Int. J. Syst. Evol. Microbiol.">
        <title>The Global Catalogue of Microorganisms (GCM) 10K type strain sequencing project: providing services to taxonomists for standard genome sequencing and annotation.</title>
        <authorList>
            <consortium name="The Broad Institute Genomics Platform"/>
            <consortium name="The Broad Institute Genome Sequencing Center for Infectious Disease"/>
            <person name="Wu L."/>
            <person name="Ma J."/>
        </authorList>
    </citation>
    <scope>NUCLEOTIDE SEQUENCE [LARGE SCALE GENOMIC DNA]</scope>
    <source>
        <strain evidence="6">KCTC 32255</strain>
    </source>
</reference>
<dbReference type="PROSITE" id="PS51371">
    <property type="entry name" value="CBS"/>
    <property type="match status" value="2"/>
</dbReference>
<proteinExistence type="predicted"/>
<dbReference type="InterPro" id="IPR051462">
    <property type="entry name" value="CBS_domain-containing"/>
</dbReference>